<feature type="region of interest" description="Disordered" evidence="1">
    <location>
        <begin position="22"/>
        <end position="41"/>
    </location>
</feature>
<dbReference type="Proteomes" id="UP000515145">
    <property type="component" value="Chromosome 1"/>
</dbReference>
<accession>A0A6P7I9U2</accession>
<organism evidence="3 4">
    <name type="scientific">Parambassis ranga</name>
    <name type="common">Indian glassy fish</name>
    <dbReference type="NCBI Taxonomy" id="210632"/>
    <lineage>
        <taxon>Eukaryota</taxon>
        <taxon>Metazoa</taxon>
        <taxon>Chordata</taxon>
        <taxon>Craniata</taxon>
        <taxon>Vertebrata</taxon>
        <taxon>Euteleostomi</taxon>
        <taxon>Actinopterygii</taxon>
        <taxon>Neopterygii</taxon>
        <taxon>Teleostei</taxon>
        <taxon>Neoteleostei</taxon>
        <taxon>Acanthomorphata</taxon>
        <taxon>Ovalentaria</taxon>
        <taxon>Ambassidae</taxon>
        <taxon>Parambassis</taxon>
    </lineage>
</organism>
<feature type="signal peptide" evidence="2">
    <location>
        <begin position="1"/>
        <end position="17"/>
    </location>
</feature>
<reference evidence="4" key="1">
    <citation type="submission" date="2025-08" db="UniProtKB">
        <authorList>
            <consortium name="RefSeq"/>
        </authorList>
    </citation>
    <scope>IDENTIFICATION</scope>
</reference>
<evidence type="ECO:0000313" key="3">
    <source>
        <dbReference type="Proteomes" id="UP000515145"/>
    </source>
</evidence>
<dbReference type="AlphaFoldDB" id="A0A6P7I9U2"/>
<evidence type="ECO:0000256" key="1">
    <source>
        <dbReference type="SAM" id="MobiDB-lite"/>
    </source>
</evidence>
<evidence type="ECO:0000313" key="4">
    <source>
        <dbReference type="RefSeq" id="XP_028262478.1"/>
    </source>
</evidence>
<dbReference type="GeneID" id="114436410"/>
<feature type="chain" id="PRO_5028447969" evidence="2">
    <location>
        <begin position="18"/>
        <end position="200"/>
    </location>
</feature>
<dbReference type="RefSeq" id="XP_028262478.1">
    <property type="nucleotide sequence ID" value="XM_028406677.1"/>
</dbReference>
<gene>
    <name evidence="4" type="primary">LOC114436410</name>
</gene>
<name>A0A6P7I9U2_9TELE</name>
<proteinExistence type="predicted"/>
<keyword evidence="3" id="KW-1185">Reference proteome</keyword>
<feature type="region of interest" description="Disordered" evidence="1">
    <location>
        <begin position="146"/>
        <end position="173"/>
    </location>
</feature>
<protein>
    <submittedName>
        <fullName evidence="4">Uncharacterized protein LOC114436410 isoform X3</fullName>
    </submittedName>
</protein>
<sequence>MDLRAAIIFALIHMTAGNNETTTATMTTSSTTNNTSSAILPTSTSSSSAPVLGFLTVSKWTSKCEGSIYLTYARFNQSPVCYSQHTAVQAILQNVCHNNKGCNGPPQWRKGSEMQGYNITEGEEMKTIICPTLTVKCKVSSRRQNRWVGPTQSHSVSYHRGKSTVKNSDGEKRLSYPALERLTISDSREPSSNRNSGYNF</sequence>
<keyword evidence="2" id="KW-0732">Signal</keyword>
<evidence type="ECO:0000256" key="2">
    <source>
        <dbReference type="SAM" id="SignalP"/>
    </source>
</evidence>